<reference evidence="1" key="2">
    <citation type="journal article" date="2021" name="Genome Biol. Evol.">
        <title>Developing a high-quality reference genome for a parasitic bivalve with doubly uniparental inheritance (Bivalvia: Unionida).</title>
        <authorList>
            <person name="Smith C.H."/>
        </authorList>
    </citation>
    <scope>NUCLEOTIDE SEQUENCE</scope>
    <source>
        <strain evidence="1">CHS0354</strain>
        <tissue evidence="1">Mantle</tissue>
    </source>
</reference>
<comment type="caution">
    <text evidence="1">The sequence shown here is derived from an EMBL/GenBank/DDBJ whole genome shotgun (WGS) entry which is preliminary data.</text>
</comment>
<accession>A0AAE0SVC9</accession>
<organism evidence="1 2">
    <name type="scientific">Potamilus streckersoni</name>
    <dbReference type="NCBI Taxonomy" id="2493646"/>
    <lineage>
        <taxon>Eukaryota</taxon>
        <taxon>Metazoa</taxon>
        <taxon>Spiralia</taxon>
        <taxon>Lophotrochozoa</taxon>
        <taxon>Mollusca</taxon>
        <taxon>Bivalvia</taxon>
        <taxon>Autobranchia</taxon>
        <taxon>Heteroconchia</taxon>
        <taxon>Palaeoheterodonta</taxon>
        <taxon>Unionida</taxon>
        <taxon>Unionoidea</taxon>
        <taxon>Unionidae</taxon>
        <taxon>Ambleminae</taxon>
        <taxon>Lampsilini</taxon>
        <taxon>Potamilus</taxon>
    </lineage>
</organism>
<protein>
    <submittedName>
        <fullName evidence="1">Uncharacterized protein</fullName>
    </submittedName>
</protein>
<evidence type="ECO:0000313" key="2">
    <source>
        <dbReference type="Proteomes" id="UP001195483"/>
    </source>
</evidence>
<dbReference type="Proteomes" id="UP001195483">
    <property type="component" value="Unassembled WGS sequence"/>
</dbReference>
<keyword evidence="2" id="KW-1185">Reference proteome</keyword>
<sequence length="192" mass="22345">MANQLNATFTKFRFAKKATQKDTQAKKILNQIYGKLDFTIPQNRQEEIRPKTCNANIKRKTTHPAYTYIKEQTQNNNNNNNDYYNIGAAMAENVHCSNKNKRPRTTESVDYTYHDQALDKQDQINTETDRISQPIEEIFHDTDQNTNLSIITKLNESASYSGKGKQPLRGPIRVKRPYKIQSHKITTIMRNY</sequence>
<proteinExistence type="predicted"/>
<reference evidence="1" key="1">
    <citation type="journal article" date="2021" name="Genome Biol. Evol.">
        <title>A High-Quality Reference Genome for a Parasitic Bivalve with Doubly Uniparental Inheritance (Bivalvia: Unionida).</title>
        <authorList>
            <person name="Smith C.H."/>
        </authorList>
    </citation>
    <scope>NUCLEOTIDE SEQUENCE</scope>
    <source>
        <strain evidence="1">CHS0354</strain>
    </source>
</reference>
<dbReference type="EMBL" id="JAEAOA010000111">
    <property type="protein sequence ID" value="KAK3598238.1"/>
    <property type="molecule type" value="Genomic_DNA"/>
</dbReference>
<gene>
    <name evidence="1" type="ORF">CHS0354_001059</name>
</gene>
<evidence type="ECO:0000313" key="1">
    <source>
        <dbReference type="EMBL" id="KAK3598238.1"/>
    </source>
</evidence>
<name>A0AAE0SVC9_9BIVA</name>
<reference evidence="1" key="3">
    <citation type="submission" date="2023-05" db="EMBL/GenBank/DDBJ databases">
        <authorList>
            <person name="Smith C.H."/>
        </authorList>
    </citation>
    <scope>NUCLEOTIDE SEQUENCE</scope>
    <source>
        <strain evidence="1">CHS0354</strain>
        <tissue evidence="1">Mantle</tissue>
    </source>
</reference>
<dbReference type="AlphaFoldDB" id="A0AAE0SVC9"/>